<geneLocation type="plasmid" evidence="1">
    <name>pMk2240B</name>
</geneLocation>
<keyword evidence="1" id="KW-0614">Plasmid</keyword>
<proteinExistence type="predicted"/>
<name>A0AAU8CYS5_9HYPH</name>
<reference evidence="1" key="1">
    <citation type="submission" date="2024-06" db="EMBL/GenBank/DDBJ databases">
        <title>Mesorhizobium karijinii sp. nov., a symbiont of the iconic Swainsona formosa from arid Australia.</title>
        <authorList>
            <person name="Hill Y.J."/>
            <person name="Watkin E.L.J."/>
            <person name="O'Hara G.W."/>
            <person name="Terpolilli J."/>
            <person name="Tye M.L."/>
            <person name="Kohlmeier M.G."/>
        </authorList>
    </citation>
    <scope>NUCLEOTIDE SEQUENCE</scope>
    <source>
        <strain evidence="1">WSM2240</strain>
        <plasmid evidence="1">pMk2240B</plasmid>
    </source>
</reference>
<sequence length="55" mass="6470">MVFEPENMHLYVEFAPSGKANWMSIDDFLARVPHDELHKQALERLLERIARAFLS</sequence>
<evidence type="ECO:0000313" key="1">
    <source>
        <dbReference type="EMBL" id="XCG51945.1"/>
    </source>
</evidence>
<dbReference type="EMBL" id="CP159255">
    <property type="protein sequence ID" value="XCG51945.1"/>
    <property type="molecule type" value="Genomic_DNA"/>
</dbReference>
<dbReference type="AlphaFoldDB" id="A0AAU8CYS5"/>
<dbReference type="RefSeq" id="WP_353646207.1">
    <property type="nucleotide sequence ID" value="NZ_CP159255.1"/>
</dbReference>
<protein>
    <submittedName>
        <fullName evidence="1">Uncharacterized protein</fullName>
    </submittedName>
</protein>
<organism evidence="1">
    <name type="scientific">Mesorhizobium sp. WSM2240</name>
    <dbReference type="NCBI Taxonomy" id="3228851"/>
    <lineage>
        <taxon>Bacteria</taxon>
        <taxon>Pseudomonadati</taxon>
        <taxon>Pseudomonadota</taxon>
        <taxon>Alphaproteobacteria</taxon>
        <taxon>Hyphomicrobiales</taxon>
        <taxon>Phyllobacteriaceae</taxon>
        <taxon>Mesorhizobium</taxon>
    </lineage>
</organism>
<gene>
    <name evidence="1" type="ORF">ABVK50_29220</name>
</gene>
<accession>A0AAU8CYS5</accession>